<reference evidence="1" key="1">
    <citation type="submission" date="2020-11" db="EMBL/GenBank/DDBJ databases">
        <authorList>
            <consortium name="DOE Joint Genome Institute"/>
            <person name="Ahrendt S."/>
            <person name="Riley R."/>
            <person name="Andreopoulos W."/>
            <person name="LaButti K."/>
            <person name="Pangilinan J."/>
            <person name="Ruiz-duenas F.J."/>
            <person name="Barrasa J.M."/>
            <person name="Sanchez-Garcia M."/>
            <person name="Camarero S."/>
            <person name="Miyauchi S."/>
            <person name="Serrano A."/>
            <person name="Linde D."/>
            <person name="Babiker R."/>
            <person name="Drula E."/>
            <person name="Ayuso-Fernandez I."/>
            <person name="Pacheco R."/>
            <person name="Padilla G."/>
            <person name="Ferreira P."/>
            <person name="Barriuso J."/>
            <person name="Kellner H."/>
            <person name="Castanera R."/>
            <person name="Alfaro M."/>
            <person name="Ramirez L."/>
            <person name="Pisabarro A.G."/>
            <person name="Kuo A."/>
            <person name="Tritt A."/>
            <person name="Lipzen A."/>
            <person name="He G."/>
            <person name="Yan M."/>
            <person name="Ng V."/>
            <person name="Cullen D."/>
            <person name="Martin F."/>
            <person name="Rosso M.-N."/>
            <person name="Henrissat B."/>
            <person name="Hibbett D."/>
            <person name="Martinez A.T."/>
            <person name="Grigoriev I.V."/>
        </authorList>
    </citation>
    <scope>NUCLEOTIDE SEQUENCE</scope>
    <source>
        <strain evidence="1">AH 44721</strain>
    </source>
</reference>
<name>A0A9P5NB20_GYMJU</name>
<dbReference type="EMBL" id="JADNYJ010000149">
    <property type="protein sequence ID" value="KAF8879419.1"/>
    <property type="molecule type" value="Genomic_DNA"/>
</dbReference>
<protein>
    <submittedName>
        <fullName evidence="1">Uncharacterized protein</fullName>
    </submittedName>
</protein>
<accession>A0A9P5NB20</accession>
<gene>
    <name evidence="1" type="ORF">CPB84DRAFT_1751643</name>
</gene>
<sequence length="184" mass="21250">MADVIERVEVCLVQGVLKAWSINDLNLSLWWSYMLGEQDIMLCIKDHRFLLKHYPLESNILLECPYHLCWDGKNDSLMFSILEGANSVLKQLLGGRIKRTPGTPLNVDVQEEALMSLLMDTDTSDVYYTMYLILFTCISFAQTEHSLKNNITYSSKFVIDKDYSLKAEPELILILLLSHWKSHE</sequence>
<dbReference type="Proteomes" id="UP000724874">
    <property type="component" value="Unassembled WGS sequence"/>
</dbReference>
<proteinExistence type="predicted"/>
<evidence type="ECO:0000313" key="2">
    <source>
        <dbReference type="Proteomes" id="UP000724874"/>
    </source>
</evidence>
<dbReference type="AlphaFoldDB" id="A0A9P5NB20"/>
<comment type="caution">
    <text evidence="1">The sequence shown here is derived from an EMBL/GenBank/DDBJ whole genome shotgun (WGS) entry which is preliminary data.</text>
</comment>
<organism evidence="1 2">
    <name type="scientific">Gymnopilus junonius</name>
    <name type="common">Spectacular rustgill mushroom</name>
    <name type="synonym">Gymnopilus spectabilis subsp. junonius</name>
    <dbReference type="NCBI Taxonomy" id="109634"/>
    <lineage>
        <taxon>Eukaryota</taxon>
        <taxon>Fungi</taxon>
        <taxon>Dikarya</taxon>
        <taxon>Basidiomycota</taxon>
        <taxon>Agaricomycotina</taxon>
        <taxon>Agaricomycetes</taxon>
        <taxon>Agaricomycetidae</taxon>
        <taxon>Agaricales</taxon>
        <taxon>Agaricineae</taxon>
        <taxon>Hymenogastraceae</taxon>
        <taxon>Gymnopilus</taxon>
    </lineage>
</organism>
<evidence type="ECO:0000313" key="1">
    <source>
        <dbReference type="EMBL" id="KAF8879419.1"/>
    </source>
</evidence>
<keyword evidence="2" id="KW-1185">Reference proteome</keyword>